<keyword evidence="3" id="KW-1185">Reference proteome</keyword>
<organism evidence="2 3">
    <name type="scientific">Actinoplanes aureus</name>
    <dbReference type="NCBI Taxonomy" id="2792083"/>
    <lineage>
        <taxon>Bacteria</taxon>
        <taxon>Bacillati</taxon>
        <taxon>Actinomycetota</taxon>
        <taxon>Actinomycetes</taxon>
        <taxon>Micromonosporales</taxon>
        <taxon>Micromonosporaceae</taxon>
        <taxon>Actinoplanes</taxon>
    </lineage>
</organism>
<evidence type="ECO:0000256" key="1">
    <source>
        <dbReference type="SAM" id="Phobius"/>
    </source>
</evidence>
<evidence type="ECO:0000313" key="2">
    <source>
        <dbReference type="EMBL" id="MBG0568369.1"/>
    </source>
</evidence>
<dbReference type="InterPro" id="IPR004316">
    <property type="entry name" value="SWEET_rpt"/>
</dbReference>
<reference evidence="2" key="1">
    <citation type="submission" date="2020-11" db="EMBL/GenBank/DDBJ databases">
        <title>Isolation and identification of active actinomycetes.</title>
        <authorList>
            <person name="Sun X."/>
        </authorList>
    </citation>
    <scope>NUCLEOTIDE SEQUENCE</scope>
    <source>
        <strain evidence="2">NEAU-A11</strain>
    </source>
</reference>
<comment type="caution">
    <text evidence="2">The sequence shown here is derived from an EMBL/GenBank/DDBJ whole genome shotgun (WGS) entry which is preliminary data.</text>
</comment>
<protein>
    <recommendedName>
        <fullName evidence="4">MtN3 and saliva related transmembrane protein</fullName>
    </recommendedName>
</protein>
<accession>A0A931CGT8</accession>
<dbReference type="RefSeq" id="WP_196420142.1">
    <property type="nucleotide sequence ID" value="NZ_JADQTO010000037.1"/>
</dbReference>
<dbReference type="Pfam" id="PF03083">
    <property type="entry name" value="MtN3_slv"/>
    <property type="match status" value="1"/>
</dbReference>
<dbReference type="GO" id="GO:0016020">
    <property type="term" value="C:membrane"/>
    <property type="evidence" value="ECO:0007669"/>
    <property type="project" value="InterPro"/>
</dbReference>
<dbReference type="Proteomes" id="UP000598146">
    <property type="component" value="Unassembled WGS sequence"/>
</dbReference>
<dbReference type="Gene3D" id="1.20.1280.290">
    <property type="match status" value="1"/>
</dbReference>
<keyword evidence="1" id="KW-0812">Transmembrane</keyword>
<keyword evidence="1" id="KW-0472">Membrane</keyword>
<gene>
    <name evidence="2" type="ORF">I4J89_43790</name>
</gene>
<feature type="transmembrane region" description="Helical" evidence="1">
    <location>
        <begin position="6"/>
        <end position="22"/>
    </location>
</feature>
<feature type="transmembrane region" description="Helical" evidence="1">
    <location>
        <begin position="34"/>
        <end position="54"/>
    </location>
</feature>
<dbReference type="EMBL" id="JADQTO010000037">
    <property type="protein sequence ID" value="MBG0568369.1"/>
    <property type="molecule type" value="Genomic_DNA"/>
</dbReference>
<feature type="transmembrane region" description="Helical" evidence="1">
    <location>
        <begin position="60"/>
        <end position="81"/>
    </location>
</feature>
<sequence>MLGVVASLWGVVMALAPVLQIHRMIKKRSSADVSLGYFGLLLPGFALWIAYGWTRSDWPLVVPNILAFTVSTVTLTIGLVLRKRDRVKDS</sequence>
<proteinExistence type="predicted"/>
<dbReference type="AlphaFoldDB" id="A0A931CGT8"/>
<name>A0A931CGT8_9ACTN</name>
<evidence type="ECO:0000313" key="3">
    <source>
        <dbReference type="Proteomes" id="UP000598146"/>
    </source>
</evidence>
<evidence type="ECO:0008006" key="4">
    <source>
        <dbReference type="Google" id="ProtNLM"/>
    </source>
</evidence>
<keyword evidence="1" id="KW-1133">Transmembrane helix</keyword>